<evidence type="ECO:0000256" key="1">
    <source>
        <dbReference type="ARBA" id="ARBA00004123"/>
    </source>
</evidence>
<accession>S9PZH1</accession>
<dbReference type="VEuPathDB" id="FungiDB:SOCG_01945"/>
<dbReference type="AlphaFoldDB" id="S9PZH1"/>
<dbReference type="SMART" id="SM00066">
    <property type="entry name" value="GAL4"/>
    <property type="match status" value="1"/>
</dbReference>
<dbReference type="InterPro" id="IPR001138">
    <property type="entry name" value="Zn2Cys6_DnaBD"/>
</dbReference>
<evidence type="ECO:0000313" key="4">
    <source>
        <dbReference type="EMBL" id="EPX74461.1"/>
    </source>
</evidence>
<dbReference type="CDD" id="cd12148">
    <property type="entry name" value="fungal_TF_MHR"/>
    <property type="match status" value="1"/>
</dbReference>
<evidence type="ECO:0000313" key="5">
    <source>
        <dbReference type="Proteomes" id="UP000016088"/>
    </source>
</evidence>
<dbReference type="Proteomes" id="UP000016088">
    <property type="component" value="Unassembled WGS sequence"/>
</dbReference>
<gene>
    <name evidence="4" type="ORF">SOCG_01945</name>
</gene>
<dbReference type="PANTHER" id="PTHR31001:SF88">
    <property type="entry name" value="TRANSCRIPTION FACTOR PDR3"/>
    <property type="match status" value="1"/>
</dbReference>
<dbReference type="SUPFAM" id="SSF57701">
    <property type="entry name" value="Zn2/Cys6 DNA-binding domain"/>
    <property type="match status" value="1"/>
</dbReference>
<dbReference type="PROSITE" id="PS00463">
    <property type="entry name" value="ZN2_CY6_FUNGAL_1"/>
    <property type="match status" value="1"/>
</dbReference>
<name>S9PZH1_SCHOY</name>
<dbReference type="GO" id="GO:0008270">
    <property type="term" value="F:zinc ion binding"/>
    <property type="evidence" value="ECO:0007669"/>
    <property type="project" value="InterPro"/>
</dbReference>
<dbReference type="PROSITE" id="PS50048">
    <property type="entry name" value="ZN2_CY6_FUNGAL_2"/>
    <property type="match status" value="1"/>
</dbReference>
<evidence type="ECO:0000259" key="3">
    <source>
        <dbReference type="PROSITE" id="PS50048"/>
    </source>
</evidence>
<keyword evidence="5" id="KW-1185">Reference proteome</keyword>
<dbReference type="RefSeq" id="XP_013015893.1">
    <property type="nucleotide sequence ID" value="XM_013160439.1"/>
</dbReference>
<dbReference type="GO" id="GO:0000981">
    <property type="term" value="F:DNA-binding transcription factor activity, RNA polymerase II-specific"/>
    <property type="evidence" value="ECO:0007669"/>
    <property type="project" value="InterPro"/>
</dbReference>
<dbReference type="OMA" id="KSCLNCR"/>
<sequence>MPASSTLKIRRRTPKSCLNCRRRKLKCDRQHPCSRCKERSERCVYAEGSEIEDGSPEANDQLQRTVTREAVNSATNVNKKPPEVFEITQKKFEFYGWKTFLELIGRKKQDHKTANQIYLMGRNIRLSVALPEDILSLFPPYFVSKALVQRFLDTTNELFPIFYRSEIENFLMSIQAFGLDSISSDGILLLLCIIGHVLEVTDPPLEAKEDFASVDCNPVDLSDLIRKKLDEIFFSFDNCQGSVGNLTRVQYCIVQALYNLQKQIKGFNVALCHCINLSTRVSPIYQLDTVANEVNTDLWLTICEIDAMEHIFKSKNSWVQRDVFGRLQPRRDFFSDEKTFQYHSLLGKLLNCGLDIQKAVHTLTIQEYLQKLDEFDVNLSLILTSIESLFFGVNDTANTCRYDFLRLIFWTIRKNLYQCFLTVEHDNLPELNQIFEKLTIACLQACRIATGSSESFIRFDLLRIASLESITCLLIISFCQERGFKLPDNCIEVVYDVKHLNSIVDKEDHTSEGFEFVFDFILSTLESYPSKPPDMESEHFLEDPLRVFSDLFSIQSHFFFPH</sequence>
<dbReference type="OrthoDB" id="10261408at2759"/>
<dbReference type="Gene3D" id="4.10.240.10">
    <property type="entry name" value="Zn(2)-C6 fungal-type DNA-binding domain"/>
    <property type="match status" value="1"/>
</dbReference>
<dbReference type="Pfam" id="PF00172">
    <property type="entry name" value="Zn_clus"/>
    <property type="match status" value="1"/>
</dbReference>
<dbReference type="GO" id="GO:0005634">
    <property type="term" value="C:nucleus"/>
    <property type="evidence" value="ECO:0007669"/>
    <property type="project" value="UniProtKB-SubCell"/>
</dbReference>
<dbReference type="CDD" id="cd00067">
    <property type="entry name" value="GAL4"/>
    <property type="match status" value="1"/>
</dbReference>
<protein>
    <submittedName>
        <fullName evidence="4">Transcription factor</fullName>
    </submittedName>
</protein>
<dbReference type="InterPro" id="IPR036864">
    <property type="entry name" value="Zn2-C6_fun-type_DNA-bd_sf"/>
</dbReference>
<evidence type="ECO:0000256" key="2">
    <source>
        <dbReference type="ARBA" id="ARBA00023242"/>
    </source>
</evidence>
<keyword evidence="2" id="KW-0539">Nucleus</keyword>
<feature type="domain" description="Zn(2)-C6 fungal-type" evidence="3">
    <location>
        <begin position="16"/>
        <end position="45"/>
    </location>
</feature>
<proteinExistence type="predicted"/>
<dbReference type="EMBL" id="KE503206">
    <property type="protein sequence ID" value="EPX74461.1"/>
    <property type="molecule type" value="Genomic_DNA"/>
</dbReference>
<organism evidence="4 5">
    <name type="scientific">Schizosaccharomyces octosporus (strain yFS286)</name>
    <name type="common">Fission yeast</name>
    <name type="synonym">Octosporomyces octosporus</name>
    <dbReference type="NCBI Taxonomy" id="483514"/>
    <lineage>
        <taxon>Eukaryota</taxon>
        <taxon>Fungi</taxon>
        <taxon>Dikarya</taxon>
        <taxon>Ascomycota</taxon>
        <taxon>Taphrinomycotina</taxon>
        <taxon>Schizosaccharomycetes</taxon>
        <taxon>Schizosaccharomycetales</taxon>
        <taxon>Schizosaccharomycetaceae</taxon>
        <taxon>Schizosaccharomyces</taxon>
    </lineage>
</organism>
<dbReference type="HOGENOM" id="CLU_037354_0_0_1"/>
<dbReference type="GeneID" id="25030923"/>
<dbReference type="PANTHER" id="PTHR31001">
    <property type="entry name" value="UNCHARACTERIZED TRANSCRIPTIONAL REGULATORY PROTEIN"/>
    <property type="match status" value="1"/>
</dbReference>
<comment type="subcellular location">
    <subcellularLocation>
        <location evidence="1">Nucleus</location>
    </subcellularLocation>
</comment>
<reference evidence="4 5" key="1">
    <citation type="journal article" date="2011" name="Science">
        <title>Comparative functional genomics of the fission yeasts.</title>
        <authorList>
            <person name="Rhind N."/>
            <person name="Chen Z."/>
            <person name="Yassour M."/>
            <person name="Thompson D.A."/>
            <person name="Haas B.J."/>
            <person name="Habib N."/>
            <person name="Wapinski I."/>
            <person name="Roy S."/>
            <person name="Lin M.F."/>
            <person name="Heiman D.I."/>
            <person name="Young S.K."/>
            <person name="Furuya K."/>
            <person name="Guo Y."/>
            <person name="Pidoux A."/>
            <person name="Chen H.M."/>
            <person name="Robbertse B."/>
            <person name="Goldberg J.M."/>
            <person name="Aoki K."/>
            <person name="Bayne E.H."/>
            <person name="Berlin A.M."/>
            <person name="Desjardins C.A."/>
            <person name="Dobbs E."/>
            <person name="Dukaj L."/>
            <person name="Fan L."/>
            <person name="FitzGerald M.G."/>
            <person name="French C."/>
            <person name="Gujja S."/>
            <person name="Hansen K."/>
            <person name="Keifenheim D."/>
            <person name="Levin J.Z."/>
            <person name="Mosher R.A."/>
            <person name="Mueller C.A."/>
            <person name="Pfiffner J."/>
            <person name="Priest M."/>
            <person name="Russ C."/>
            <person name="Smialowska A."/>
            <person name="Swoboda P."/>
            <person name="Sykes S.M."/>
            <person name="Vaughn M."/>
            <person name="Vengrova S."/>
            <person name="Yoder R."/>
            <person name="Zeng Q."/>
            <person name="Allshire R."/>
            <person name="Baulcombe D."/>
            <person name="Birren B.W."/>
            <person name="Brown W."/>
            <person name="Ekwall K."/>
            <person name="Kellis M."/>
            <person name="Leatherwood J."/>
            <person name="Levin H."/>
            <person name="Margalit H."/>
            <person name="Martienssen R."/>
            <person name="Nieduszynski C.A."/>
            <person name="Spatafora J.W."/>
            <person name="Friedman N."/>
            <person name="Dalgaard J.Z."/>
            <person name="Baumann P."/>
            <person name="Niki H."/>
            <person name="Regev A."/>
            <person name="Nusbaum C."/>
        </authorList>
    </citation>
    <scope>NUCLEOTIDE SEQUENCE [LARGE SCALE GENOMIC DNA]</scope>
    <source>
        <strain evidence="5">yFS286</strain>
    </source>
</reference>
<dbReference type="InterPro" id="IPR050613">
    <property type="entry name" value="Sec_Metabolite_Reg"/>
</dbReference>